<proteinExistence type="inferred from homology"/>
<dbReference type="OrthoDB" id="10020858at2759"/>
<keyword evidence="9" id="KW-1185">Reference proteome</keyword>
<name>A0A026WE88_OOCBI</name>
<evidence type="ECO:0000313" key="9">
    <source>
        <dbReference type="Proteomes" id="UP000053097"/>
    </source>
</evidence>
<evidence type="ECO:0000256" key="4">
    <source>
        <dbReference type="ARBA" id="ARBA00022776"/>
    </source>
</evidence>
<organism evidence="7 9">
    <name type="scientific">Ooceraea biroi</name>
    <name type="common">Clonal raider ant</name>
    <name type="synonym">Cerapachys biroi</name>
    <dbReference type="NCBI Taxonomy" id="2015173"/>
    <lineage>
        <taxon>Eukaryota</taxon>
        <taxon>Metazoa</taxon>
        <taxon>Ecdysozoa</taxon>
        <taxon>Arthropoda</taxon>
        <taxon>Hexapoda</taxon>
        <taxon>Insecta</taxon>
        <taxon>Pterygota</taxon>
        <taxon>Neoptera</taxon>
        <taxon>Endopterygota</taxon>
        <taxon>Hymenoptera</taxon>
        <taxon>Apocrita</taxon>
        <taxon>Aculeata</taxon>
        <taxon>Formicoidea</taxon>
        <taxon>Formicidae</taxon>
        <taxon>Dorylinae</taxon>
        <taxon>Ooceraea</taxon>
    </lineage>
</organism>
<protein>
    <recommendedName>
        <fullName evidence="2">Protein aurora borealis</fullName>
    </recommendedName>
</protein>
<evidence type="ECO:0000256" key="1">
    <source>
        <dbReference type="ARBA" id="ARBA00010963"/>
    </source>
</evidence>
<evidence type="ECO:0000313" key="10">
    <source>
        <dbReference type="Proteomes" id="UP000279307"/>
    </source>
</evidence>
<gene>
    <name evidence="8" type="ORF">DMN91_004835</name>
    <name evidence="7" type="ORF">X777_06424</name>
</gene>
<dbReference type="InterPro" id="IPR023252">
    <property type="entry name" value="Aurora_borealis_protein"/>
</dbReference>
<reference evidence="8 10" key="2">
    <citation type="journal article" date="2018" name="Genome Res.">
        <title>The genomic architecture and molecular evolution of ant odorant receptors.</title>
        <authorList>
            <person name="McKenzie S.K."/>
            <person name="Kronauer D.J.C."/>
        </authorList>
    </citation>
    <scope>NUCLEOTIDE SEQUENCE [LARGE SCALE GENOMIC DNA]</scope>
    <source>
        <strain evidence="8">Clonal line C1</strain>
    </source>
</reference>
<dbReference type="AlphaFoldDB" id="A0A026WE88"/>
<evidence type="ECO:0000256" key="6">
    <source>
        <dbReference type="SAM" id="MobiDB-lite"/>
    </source>
</evidence>
<evidence type="ECO:0000313" key="7">
    <source>
        <dbReference type="EMBL" id="EZA53344.1"/>
    </source>
</evidence>
<dbReference type="GO" id="GO:0060236">
    <property type="term" value="P:regulation of mitotic spindle organization"/>
    <property type="evidence" value="ECO:0007669"/>
    <property type="project" value="TreeGrafter"/>
</dbReference>
<dbReference type="Pfam" id="PF15280">
    <property type="entry name" value="BORA_N"/>
    <property type="match status" value="1"/>
</dbReference>
<reference evidence="8" key="3">
    <citation type="submission" date="2018-07" db="EMBL/GenBank/DDBJ databases">
        <authorList>
            <person name="Mckenzie S.K."/>
            <person name="Kronauer D.J.C."/>
        </authorList>
    </citation>
    <scope>NUCLEOTIDE SEQUENCE</scope>
    <source>
        <strain evidence="8">Clonal line C1</strain>
    </source>
</reference>
<keyword evidence="4" id="KW-0498">Mitosis</keyword>
<dbReference type="Proteomes" id="UP000053097">
    <property type="component" value="Unassembled WGS sequence"/>
</dbReference>
<dbReference type="STRING" id="2015173.A0A026WE88"/>
<dbReference type="EMBL" id="KK107293">
    <property type="protein sequence ID" value="EZA53344.1"/>
    <property type="molecule type" value="Genomic_DNA"/>
</dbReference>
<evidence type="ECO:0000256" key="3">
    <source>
        <dbReference type="ARBA" id="ARBA00022618"/>
    </source>
</evidence>
<dbReference type="EMBL" id="QOIP01000005">
    <property type="protein sequence ID" value="RLU22557.1"/>
    <property type="molecule type" value="Genomic_DNA"/>
</dbReference>
<dbReference type="OMA" id="IPSPWEI"/>
<dbReference type="Proteomes" id="UP000279307">
    <property type="component" value="Chromosome 5"/>
</dbReference>
<dbReference type="PRINTS" id="PR02038">
    <property type="entry name" value="AURORABORA"/>
</dbReference>
<accession>A0A026WE88</accession>
<dbReference type="GO" id="GO:0051301">
    <property type="term" value="P:cell division"/>
    <property type="evidence" value="ECO:0007669"/>
    <property type="project" value="UniProtKB-KW"/>
</dbReference>
<evidence type="ECO:0000256" key="5">
    <source>
        <dbReference type="ARBA" id="ARBA00023306"/>
    </source>
</evidence>
<keyword evidence="5" id="KW-0131">Cell cycle</keyword>
<evidence type="ECO:0000256" key="2">
    <source>
        <dbReference type="ARBA" id="ARBA00020055"/>
    </source>
</evidence>
<sequence>MRETPNLICKLMCLKHIVITHYQNNPQYRQSFAVETVKLKNSKGSIRGAKRPLDVAICFIMEQVKRDAPSKIQKCDSPLTNGPLGHGTPMKRTETSRYAAYQNGTRFTVLPSHITPPSGLKNFIIRNPFEPDLNKLHQSMISPTVFTKNPGSSQQSPGFTWTIDELAHIQPAKIEEFPTQQIYSPDPEVEVKAQAAIDRFFQQNQIIPSPWEIREQKNKSSIPMDTPNRPLELNSTKEVKPRKDVWCQTVLSLPVALPQDVEEVLKPYFTFTQDQSADNDDANSSNNSLRRKLFFNYECTADDDNDSTKSLSPVKMSESMILCHSPPQSAMFVHGTPLKRLPQARRQSTGSSVVKIENLSSPDMSPIRNTKNDMSYKRDELYTCLATRLDSAMDMSIDNIIMEKSSNAINNSNFIAFDENDMQCTEGNQDDRKLILNNSEMNLCDSINMEASKYASSAKNHCDDSPKIITEMGNSMHRNHKQSNAISETLDQQSISNSVQDTGYQTYSTSNMTHTVESYSNISVSHKTHWNEQVRTTKDNANLSWKENTRNIFSSTPSKYNKHDES</sequence>
<dbReference type="PANTHER" id="PTHR14728:SF2">
    <property type="entry name" value="PROTEIN AURORA BOREALIS"/>
    <property type="match status" value="1"/>
</dbReference>
<evidence type="ECO:0000313" key="8">
    <source>
        <dbReference type="EMBL" id="RLU22557.1"/>
    </source>
</evidence>
<dbReference type="GO" id="GO:0005634">
    <property type="term" value="C:nucleus"/>
    <property type="evidence" value="ECO:0007669"/>
    <property type="project" value="TreeGrafter"/>
</dbReference>
<dbReference type="GO" id="GO:0005737">
    <property type="term" value="C:cytoplasm"/>
    <property type="evidence" value="ECO:0007669"/>
    <property type="project" value="TreeGrafter"/>
</dbReference>
<feature type="region of interest" description="Disordered" evidence="6">
    <location>
        <begin position="71"/>
        <end position="91"/>
    </location>
</feature>
<reference evidence="7 9" key="1">
    <citation type="journal article" date="2014" name="Curr. Biol.">
        <title>The genome of the clonal raider ant Cerapachys biroi.</title>
        <authorList>
            <person name="Oxley P.R."/>
            <person name="Ji L."/>
            <person name="Fetter-Pruneda I."/>
            <person name="McKenzie S.K."/>
            <person name="Li C."/>
            <person name="Hu H."/>
            <person name="Zhang G."/>
            <person name="Kronauer D.J."/>
        </authorList>
    </citation>
    <scope>NUCLEOTIDE SEQUENCE [LARGE SCALE GENOMIC DNA]</scope>
</reference>
<dbReference type="PANTHER" id="PTHR14728">
    <property type="entry name" value="PROTEIN AURORA BOREALIS"/>
    <property type="match status" value="1"/>
</dbReference>
<comment type="similarity">
    <text evidence="1">Belongs to the BORA family.</text>
</comment>
<dbReference type="GO" id="GO:0007088">
    <property type="term" value="P:regulation of mitotic nuclear division"/>
    <property type="evidence" value="ECO:0007669"/>
    <property type="project" value="TreeGrafter"/>
</dbReference>
<keyword evidence="3" id="KW-0132">Cell division</keyword>
<dbReference type="GO" id="GO:0019901">
    <property type="term" value="F:protein kinase binding"/>
    <property type="evidence" value="ECO:0007669"/>
    <property type="project" value="TreeGrafter"/>
</dbReference>